<dbReference type="GO" id="GO:0005829">
    <property type="term" value="C:cytosol"/>
    <property type="evidence" value="ECO:0007669"/>
    <property type="project" value="TreeGrafter"/>
</dbReference>
<dbReference type="AlphaFoldDB" id="A0A6G9QQL9"/>
<sequence length="253" mass="28598">MFESHAHLDFPEFDGVREQLFADMAQAGITHALIPGVSPVYWQRQLAVAKQYDCYFALGIHPWYIPEDIENSIKLLEQQIIENIQNSHFVAIGECGLDKLHTSFDSQLFLLEKQLRLAQKYNLPVILHAVKCHSELINLLKKYPNKRGGIIHGFYASTEIALQYINLGYKLGIGGLILNSQAKKLHQVVAHIGTEHLLIETDSPSMAPFKSAQKINSPLILPLIIKKLAILNKKTTVSILEQLNKNILQLFEL</sequence>
<dbReference type="GO" id="GO:0046872">
    <property type="term" value="F:metal ion binding"/>
    <property type="evidence" value="ECO:0007669"/>
    <property type="project" value="UniProtKB-KW"/>
</dbReference>
<dbReference type="PIRSF" id="PIRSF005902">
    <property type="entry name" value="DNase_TatD"/>
    <property type="match status" value="1"/>
</dbReference>
<dbReference type="GO" id="GO:0016788">
    <property type="term" value="F:hydrolase activity, acting on ester bonds"/>
    <property type="evidence" value="ECO:0007669"/>
    <property type="project" value="InterPro"/>
</dbReference>
<dbReference type="InterPro" id="IPR001130">
    <property type="entry name" value="TatD-like"/>
</dbReference>
<proteinExistence type="inferred from homology"/>
<gene>
    <name evidence="5" type="ORF">HBH39_04180</name>
</gene>
<dbReference type="FunFam" id="3.20.20.140:FF:000005">
    <property type="entry name" value="TatD family hydrolase"/>
    <property type="match status" value="1"/>
</dbReference>
<dbReference type="Pfam" id="PF01026">
    <property type="entry name" value="TatD_DNase"/>
    <property type="match status" value="1"/>
</dbReference>
<dbReference type="Gene3D" id="3.20.20.140">
    <property type="entry name" value="Metal-dependent hydrolases"/>
    <property type="match status" value="1"/>
</dbReference>
<evidence type="ECO:0000313" key="5">
    <source>
        <dbReference type="EMBL" id="QIR16109.1"/>
    </source>
</evidence>
<feature type="binding site" evidence="4">
    <location>
        <position position="94"/>
    </location>
    <ligand>
        <name>a divalent metal cation</name>
        <dbReference type="ChEBI" id="CHEBI:60240"/>
        <label>1</label>
    </ligand>
</feature>
<dbReference type="KEGG" id="saes:HBH39_04180"/>
<accession>A0A6G9QQL9</accession>
<feature type="binding site" evidence="4">
    <location>
        <position position="128"/>
    </location>
    <ligand>
        <name>a divalent metal cation</name>
        <dbReference type="ChEBI" id="CHEBI:60240"/>
        <label>2</label>
    </ligand>
</feature>
<evidence type="ECO:0000256" key="3">
    <source>
        <dbReference type="ARBA" id="ARBA00022801"/>
    </source>
</evidence>
<organism evidence="5 6">
    <name type="scientific">Shewanella aestuarii</name>
    <dbReference type="NCBI Taxonomy" id="1028752"/>
    <lineage>
        <taxon>Bacteria</taxon>
        <taxon>Pseudomonadati</taxon>
        <taxon>Pseudomonadota</taxon>
        <taxon>Gammaproteobacteria</taxon>
        <taxon>Alteromonadales</taxon>
        <taxon>Shewanellaceae</taxon>
        <taxon>Shewanella</taxon>
    </lineage>
</organism>
<keyword evidence="3 5" id="KW-0378">Hydrolase</keyword>
<evidence type="ECO:0000313" key="6">
    <source>
        <dbReference type="Proteomes" id="UP000502608"/>
    </source>
</evidence>
<keyword evidence="2 4" id="KW-0479">Metal-binding</keyword>
<evidence type="ECO:0000256" key="4">
    <source>
        <dbReference type="PIRSR" id="PIRSR005902-1"/>
    </source>
</evidence>
<feature type="binding site" evidence="4">
    <location>
        <position position="7"/>
    </location>
    <ligand>
        <name>a divalent metal cation</name>
        <dbReference type="ChEBI" id="CHEBI:60240"/>
        <label>1</label>
    </ligand>
</feature>
<dbReference type="Proteomes" id="UP000502608">
    <property type="component" value="Chromosome"/>
</dbReference>
<feature type="binding site" evidence="4">
    <location>
        <position position="5"/>
    </location>
    <ligand>
        <name>a divalent metal cation</name>
        <dbReference type="ChEBI" id="CHEBI:60240"/>
        <label>1</label>
    </ligand>
</feature>
<dbReference type="RefSeq" id="WP_167679961.1">
    <property type="nucleotide sequence ID" value="NZ_CP050313.1"/>
</dbReference>
<name>A0A6G9QQL9_9GAMM</name>
<evidence type="ECO:0000256" key="2">
    <source>
        <dbReference type="ARBA" id="ARBA00022723"/>
    </source>
</evidence>
<evidence type="ECO:0000256" key="1">
    <source>
        <dbReference type="ARBA" id="ARBA00009275"/>
    </source>
</evidence>
<dbReference type="PANTHER" id="PTHR46124">
    <property type="entry name" value="D-AMINOACYL-TRNA DEACYLASE"/>
    <property type="match status" value="1"/>
</dbReference>
<dbReference type="CDD" id="cd01310">
    <property type="entry name" value="TatD_DNAse"/>
    <property type="match status" value="1"/>
</dbReference>
<feature type="binding site" evidence="4">
    <location>
        <position position="152"/>
    </location>
    <ligand>
        <name>a divalent metal cation</name>
        <dbReference type="ChEBI" id="CHEBI:60240"/>
        <label>2</label>
    </ligand>
</feature>
<dbReference type="PANTHER" id="PTHR46124:SF3">
    <property type="entry name" value="HYDROLASE"/>
    <property type="match status" value="1"/>
</dbReference>
<feature type="binding site" evidence="4">
    <location>
        <position position="202"/>
    </location>
    <ligand>
        <name>a divalent metal cation</name>
        <dbReference type="ChEBI" id="CHEBI:60240"/>
        <label>1</label>
    </ligand>
</feature>
<dbReference type="InterPro" id="IPR032466">
    <property type="entry name" value="Metal_Hydrolase"/>
</dbReference>
<dbReference type="EMBL" id="CP050313">
    <property type="protein sequence ID" value="QIR16109.1"/>
    <property type="molecule type" value="Genomic_DNA"/>
</dbReference>
<dbReference type="SUPFAM" id="SSF51556">
    <property type="entry name" value="Metallo-dependent hydrolases"/>
    <property type="match status" value="1"/>
</dbReference>
<keyword evidence="6" id="KW-1185">Reference proteome</keyword>
<protein>
    <submittedName>
        <fullName evidence="5">TatD family hydrolase</fullName>
    </submittedName>
</protein>
<reference evidence="5 6" key="1">
    <citation type="submission" date="2020-03" db="EMBL/GenBank/DDBJ databases">
        <title>Complete genome sequence of Shewanella sp.</title>
        <authorList>
            <person name="Kim Y.-S."/>
            <person name="Kim S.-J."/>
            <person name="Jung H.-K."/>
            <person name="Kim K.-H."/>
        </authorList>
    </citation>
    <scope>NUCLEOTIDE SEQUENCE [LARGE SCALE GENOMIC DNA]</scope>
    <source>
        <strain evidence="5 6">PN3F2</strain>
    </source>
</reference>
<comment type="similarity">
    <text evidence="1">Belongs to the metallo-dependent hydrolases superfamily. TatD-type hydrolase family.</text>
</comment>